<dbReference type="RefSeq" id="WP_377602801.1">
    <property type="nucleotide sequence ID" value="NZ_JBHUME010000007.1"/>
</dbReference>
<sequence length="276" mass="30505">MKLGLSTYTMTWSVGVPGYAHPFSPLSALGLIELAAEHGLKLVQFADNMPLDGFSALELDSLRKAAQSHGITLEAGTRGTDPGHLLSYLDICQRLDAKLCRTLITKPGVEDAERELRSVLPRFEQEGVVIAIENHGLHTTDELKGLFQSIESPFLGCCLDTVNSFGALETPSQVIETLLPFVVNLHIKDFTIQRVPHQMGFEILGTPAGQGRLPIPGLLEEISKKRLQPTSILELWTPFTGSVEDTIRMEQEWLGQSIRYLTSLPWIEQYNKTPSA</sequence>
<dbReference type="GO" id="GO:0016853">
    <property type="term" value="F:isomerase activity"/>
    <property type="evidence" value="ECO:0007669"/>
    <property type="project" value="UniProtKB-KW"/>
</dbReference>
<keyword evidence="2" id="KW-0413">Isomerase</keyword>
<dbReference type="InterPro" id="IPR013022">
    <property type="entry name" value="Xyl_isomerase-like_TIM-brl"/>
</dbReference>
<dbReference type="EMBL" id="JBHUME010000007">
    <property type="protein sequence ID" value="MFD2612937.1"/>
    <property type="molecule type" value="Genomic_DNA"/>
</dbReference>
<feature type="domain" description="Xylose isomerase-like TIM barrel" evidence="1">
    <location>
        <begin position="32"/>
        <end position="254"/>
    </location>
</feature>
<reference evidence="3" key="1">
    <citation type="journal article" date="2019" name="Int. J. Syst. Evol. Microbiol.">
        <title>The Global Catalogue of Microorganisms (GCM) 10K type strain sequencing project: providing services to taxonomists for standard genome sequencing and annotation.</title>
        <authorList>
            <consortium name="The Broad Institute Genomics Platform"/>
            <consortium name="The Broad Institute Genome Sequencing Center for Infectious Disease"/>
            <person name="Wu L."/>
            <person name="Ma J."/>
        </authorList>
    </citation>
    <scope>NUCLEOTIDE SEQUENCE [LARGE SCALE GENOMIC DNA]</scope>
    <source>
        <strain evidence="3">KCTC 3950</strain>
    </source>
</reference>
<dbReference type="SUPFAM" id="SSF51658">
    <property type="entry name" value="Xylose isomerase-like"/>
    <property type="match status" value="1"/>
</dbReference>
<gene>
    <name evidence="2" type="ORF">ACFSUF_10940</name>
</gene>
<evidence type="ECO:0000313" key="3">
    <source>
        <dbReference type="Proteomes" id="UP001597541"/>
    </source>
</evidence>
<organism evidence="2 3">
    <name type="scientific">Paenibacillus gansuensis</name>
    <dbReference type="NCBI Taxonomy" id="306542"/>
    <lineage>
        <taxon>Bacteria</taxon>
        <taxon>Bacillati</taxon>
        <taxon>Bacillota</taxon>
        <taxon>Bacilli</taxon>
        <taxon>Bacillales</taxon>
        <taxon>Paenibacillaceae</taxon>
        <taxon>Paenibacillus</taxon>
    </lineage>
</organism>
<keyword evidence="3" id="KW-1185">Reference proteome</keyword>
<dbReference type="InterPro" id="IPR036237">
    <property type="entry name" value="Xyl_isomerase-like_sf"/>
</dbReference>
<evidence type="ECO:0000313" key="2">
    <source>
        <dbReference type="EMBL" id="MFD2612937.1"/>
    </source>
</evidence>
<dbReference type="Pfam" id="PF01261">
    <property type="entry name" value="AP_endonuc_2"/>
    <property type="match status" value="1"/>
</dbReference>
<accession>A0ABW5PF14</accession>
<proteinExistence type="predicted"/>
<dbReference type="PANTHER" id="PTHR12110">
    <property type="entry name" value="HYDROXYPYRUVATE ISOMERASE"/>
    <property type="match status" value="1"/>
</dbReference>
<dbReference type="Proteomes" id="UP001597541">
    <property type="component" value="Unassembled WGS sequence"/>
</dbReference>
<evidence type="ECO:0000259" key="1">
    <source>
        <dbReference type="Pfam" id="PF01261"/>
    </source>
</evidence>
<dbReference type="Gene3D" id="3.20.20.150">
    <property type="entry name" value="Divalent-metal-dependent TIM barrel enzymes"/>
    <property type="match status" value="1"/>
</dbReference>
<protein>
    <submittedName>
        <fullName evidence="2">Sugar phosphate isomerase/epimerase family protein</fullName>
    </submittedName>
</protein>
<comment type="caution">
    <text evidence="2">The sequence shown here is derived from an EMBL/GenBank/DDBJ whole genome shotgun (WGS) entry which is preliminary data.</text>
</comment>
<dbReference type="InterPro" id="IPR050312">
    <property type="entry name" value="IolE/XylAMocC-like"/>
</dbReference>
<dbReference type="PANTHER" id="PTHR12110:SF52">
    <property type="entry name" value="XYLOSE ISOMERASE"/>
    <property type="match status" value="1"/>
</dbReference>
<name>A0ABW5PF14_9BACL</name>